<feature type="region of interest" description="Disordered" evidence="2">
    <location>
        <begin position="553"/>
        <end position="572"/>
    </location>
</feature>
<dbReference type="Pfam" id="PF00566">
    <property type="entry name" value="RabGAP-TBC"/>
    <property type="match status" value="1"/>
</dbReference>
<dbReference type="Gene3D" id="1.10.472.80">
    <property type="entry name" value="Ypt/Rab-GAP domain of gyp1p, domain 3"/>
    <property type="match status" value="1"/>
</dbReference>
<evidence type="ECO:0000256" key="1">
    <source>
        <dbReference type="ARBA" id="ARBA00008966"/>
    </source>
</evidence>
<dbReference type="FunFam" id="1.10.8.270:FF:000021">
    <property type="entry name" value="Ypt/Rab-GAP domain of gyp1p superfamily protein"/>
    <property type="match status" value="1"/>
</dbReference>
<accession>A0A811NR42</accession>
<feature type="compositionally biased region" description="Basic residues" evidence="2">
    <location>
        <begin position="559"/>
        <end position="570"/>
    </location>
</feature>
<evidence type="ECO:0000313" key="4">
    <source>
        <dbReference type="EMBL" id="CAD6232302.1"/>
    </source>
</evidence>
<dbReference type="Pfam" id="PF13339">
    <property type="entry name" value="AATF-Che1"/>
    <property type="match status" value="1"/>
</dbReference>
<evidence type="ECO:0000259" key="3">
    <source>
        <dbReference type="PROSITE" id="PS50086"/>
    </source>
</evidence>
<dbReference type="SUPFAM" id="SSF47923">
    <property type="entry name" value="Ypt/Rab-GAP domain of gyp1p"/>
    <property type="match status" value="2"/>
</dbReference>
<dbReference type="InterPro" id="IPR035969">
    <property type="entry name" value="Rab-GAP_TBC_sf"/>
</dbReference>
<dbReference type="OrthoDB" id="10264062at2759"/>
<dbReference type="PANTHER" id="PTHR15565">
    <property type="entry name" value="AATF PROTEIN APOPTOSIS ANTAGONIZING TRANSCRIPTION FACTOR"/>
    <property type="match status" value="1"/>
</dbReference>
<comment type="similarity">
    <text evidence="1">Belongs to the AATF family.</text>
</comment>
<dbReference type="InterPro" id="IPR025160">
    <property type="entry name" value="AATF"/>
</dbReference>
<sequence length="1005" mass="113397">MPQVKSGYDGAGGDYIKWMCGAAGGRPGGAMANLQRGVGSIVRDIGDPCLNPSPVKGNRMLKPERWHACFDSDGKAICFRKALKFIVLGGVDPSIRAEVWEFLIGCYALSSTSEYRGKLRAARREKYRYLIKQCQSMHTSIGTGELAYAVGSKLMDVRTLPKETEGGEVSTSQQAAHQAPCSLAENSNLIYGSGGTTQPQKRKTCSKSAETVGFNEHNDSSRCSGDYDDIGEPRYDSEAFIDFPSLTGTNLFANGDGDSNGIEENHCSFLVPEDRVRPRDERMHSFQINNNIDLIIESNTFSNDLFRPSSSDSAIFQSDAYKQDRWLDDTGYSKEIIDSLRISDAPEADLVDGTKSNGSIAGKDRVSEWLWTLHRIVVDVVRTDSHLDFYGESRNMARMSDILAVYAWVDPSTGYCQGMSDLLSPFVVIYEDDADAFWCFEMLLRRMRENFQMEGPTGVMKQLQALWKIMELTDVELFEHLSAIGAESLHFAFRMLLVLFRRELSFEESLLMWEMMWAADFDEEAVRRLEENCLEPLLVDLSNGLSCEVKEVHRTNSSTRRKPKTRKSHRRNGEICGACHPGMKSSTRNNLCGLSGATIWARPQQMPHPSANVLANSGDYELPIFCVAAILIINRHKIIRGTRSIDDAIKMFNDNVLKINVKRCVRLAIKLRKKYLYKASFVSFHSVRCSVEIKLAKGSPNLGIFQVNPLYRDSSKMMNQHREEDALRGQAVKNQKAIWDKTLEVRFLLQKSFSTSNKLPQEPIRTRFCNHDKQIEQAFDDLLNSSKKTLSSMMELQEALLESNQATKGANEIPSASNGDNDEWSEVQRLQTRITTFRNTEIDKWQRKIQVTTGAAALKGKLHAFNQNISDQVAGYMRDPSRMINRMYLTNSAVSVFGKDVGQPGTAEEGHIMEDDPELIDDSEFYQQLLKEFLESCDRGASESAFYALKKQQVKKRKLVDRRASKSRKIRYHVHEKITNFMAPEPMVLPPMAPKLFENLFGNGS</sequence>
<dbReference type="SMART" id="SM00164">
    <property type="entry name" value="TBC"/>
    <property type="match status" value="1"/>
</dbReference>
<dbReference type="PROSITE" id="PS50086">
    <property type="entry name" value="TBC_RABGAP"/>
    <property type="match status" value="1"/>
</dbReference>
<feature type="region of interest" description="Disordered" evidence="2">
    <location>
        <begin position="806"/>
        <end position="825"/>
    </location>
</feature>
<dbReference type="InterPro" id="IPR039223">
    <property type="entry name" value="AATF/Bfr2"/>
</dbReference>
<comment type="caution">
    <text evidence="4">The sequence shown here is derived from an EMBL/GenBank/DDBJ whole genome shotgun (WGS) entry which is preliminary data.</text>
</comment>
<dbReference type="GO" id="GO:0005730">
    <property type="term" value="C:nucleolus"/>
    <property type="evidence" value="ECO:0007669"/>
    <property type="project" value="TreeGrafter"/>
</dbReference>
<dbReference type="Gene3D" id="1.10.8.270">
    <property type="entry name" value="putative rabgap domain of human tbc1 domain family member 14 like domains"/>
    <property type="match status" value="1"/>
</dbReference>
<dbReference type="InterPro" id="IPR012617">
    <property type="entry name" value="AATF_C"/>
</dbReference>
<protein>
    <recommendedName>
        <fullName evidence="3">Rab-GAP TBC domain-containing protein</fullName>
    </recommendedName>
</protein>
<dbReference type="EMBL" id="CAJGYO010000005">
    <property type="protein sequence ID" value="CAD6232302.1"/>
    <property type="molecule type" value="Genomic_DNA"/>
</dbReference>
<keyword evidence="5" id="KW-1185">Reference proteome</keyword>
<dbReference type="Proteomes" id="UP000604825">
    <property type="component" value="Unassembled WGS sequence"/>
</dbReference>
<dbReference type="AlphaFoldDB" id="A0A811NR42"/>
<dbReference type="InterPro" id="IPR000195">
    <property type="entry name" value="Rab-GAP-TBC_dom"/>
</dbReference>
<gene>
    <name evidence="4" type="ORF">NCGR_LOCUS21987</name>
</gene>
<feature type="domain" description="Rab-GAP TBC" evidence="3">
    <location>
        <begin position="90"/>
        <end position="520"/>
    </location>
</feature>
<organism evidence="4 5">
    <name type="scientific">Miscanthus lutarioriparius</name>
    <dbReference type="NCBI Taxonomy" id="422564"/>
    <lineage>
        <taxon>Eukaryota</taxon>
        <taxon>Viridiplantae</taxon>
        <taxon>Streptophyta</taxon>
        <taxon>Embryophyta</taxon>
        <taxon>Tracheophyta</taxon>
        <taxon>Spermatophyta</taxon>
        <taxon>Magnoliopsida</taxon>
        <taxon>Liliopsida</taxon>
        <taxon>Poales</taxon>
        <taxon>Poaceae</taxon>
        <taxon>PACMAD clade</taxon>
        <taxon>Panicoideae</taxon>
        <taxon>Andropogonodae</taxon>
        <taxon>Andropogoneae</taxon>
        <taxon>Saccharinae</taxon>
        <taxon>Miscanthus</taxon>
    </lineage>
</organism>
<dbReference type="PANTHER" id="PTHR15565:SF0">
    <property type="entry name" value="PROTEIN AATF"/>
    <property type="match status" value="1"/>
</dbReference>
<reference evidence="4" key="1">
    <citation type="submission" date="2020-10" db="EMBL/GenBank/DDBJ databases">
        <authorList>
            <person name="Han B."/>
            <person name="Lu T."/>
            <person name="Zhao Q."/>
            <person name="Huang X."/>
            <person name="Zhao Y."/>
        </authorList>
    </citation>
    <scope>NUCLEOTIDE SEQUENCE</scope>
</reference>
<name>A0A811NR42_9POAL</name>
<proteinExistence type="inferred from homology"/>
<feature type="compositionally biased region" description="Polar residues" evidence="2">
    <location>
        <begin position="806"/>
        <end position="819"/>
    </location>
</feature>
<evidence type="ECO:0000313" key="5">
    <source>
        <dbReference type="Proteomes" id="UP000604825"/>
    </source>
</evidence>
<dbReference type="Pfam" id="PF08164">
    <property type="entry name" value="TRAUB"/>
    <property type="match status" value="1"/>
</dbReference>
<evidence type="ECO:0000256" key="2">
    <source>
        <dbReference type="SAM" id="MobiDB-lite"/>
    </source>
</evidence>